<dbReference type="EMBL" id="JBHTMP010000058">
    <property type="protein sequence ID" value="MFD1324808.1"/>
    <property type="molecule type" value="Genomic_DNA"/>
</dbReference>
<sequence>MRRAAVLSGLGAWVPPGTLTNETIAAELDTSDEWIRTRTGIGRRHIISAGMCTSDLAVEAGRRALASAGVSTVDYLLLATTTPDRLCPATGPEVATRLGLGTIPAFDLSAVCSGFLYGLQMGRALVLSGLAESVLVVGAESFSTLVDPEDRNTRPIFGDGAGAVVLRAGDPDEPGAVRAVNLHSDGALAELITVAGGGARARAAGDDRPAHIRMRGRSTFVAAVSHMEAVTRQTVDEVGWHLSDVDRVVGHQANVRILQSLVKHLGLPESAAIVHLHAVGNTAAASIPLALHHGVTTGRLGVGHRVVTPAFGAGATWGAAALVWPDVKVLPD</sequence>
<evidence type="ECO:0000313" key="12">
    <source>
        <dbReference type="EMBL" id="MFD1324808.1"/>
    </source>
</evidence>
<dbReference type="Proteomes" id="UP001597260">
    <property type="component" value="Unassembled WGS sequence"/>
</dbReference>
<dbReference type="Gene3D" id="3.40.47.10">
    <property type="match status" value="1"/>
</dbReference>
<comment type="similarity">
    <text evidence="1 9">Belongs to the thiolase-like superfamily. FabH family.</text>
</comment>
<comment type="subunit">
    <text evidence="9">Homodimer.</text>
</comment>
<evidence type="ECO:0000256" key="1">
    <source>
        <dbReference type="ARBA" id="ARBA00008642"/>
    </source>
</evidence>
<keyword evidence="4 9" id="KW-0808">Transferase</keyword>
<keyword evidence="7 9" id="KW-0275">Fatty acid biosynthesis</keyword>
<comment type="catalytic activity">
    <reaction evidence="9">
        <text>malonyl-[ACP] + acetyl-CoA + H(+) = 3-oxobutanoyl-[ACP] + CO2 + CoA</text>
        <dbReference type="Rhea" id="RHEA:12080"/>
        <dbReference type="Rhea" id="RHEA-COMP:9623"/>
        <dbReference type="Rhea" id="RHEA-COMP:9625"/>
        <dbReference type="ChEBI" id="CHEBI:15378"/>
        <dbReference type="ChEBI" id="CHEBI:16526"/>
        <dbReference type="ChEBI" id="CHEBI:57287"/>
        <dbReference type="ChEBI" id="CHEBI:57288"/>
        <dbReference type="ChEBI" id="CHEBI:78449"/>
        <dbReference type="ChEBI" id="CHEBI:78450"/>
        <dbReference type="EC" id="2.3.1.180"/>
    </reaction>
</comment>
<dbReference type="SUPFAM" id="SSF53901">
    <property type="entry name" value="Thiolase-like"/>
    <property type="match status" value="1"/>
</dbReference>
<evidence type="ECO:0000256" key="3">
    <source>
        <dbReference type="ARBA" id="ARBA00022516"/>
    </source>
</evidence>
<feature type="active site" evidence="9">
    <location>
        <position position="281"/>
    </location>
</feature>
<name>A0ABW3YLR4_9ACTN</name>
<evidence type="ECO:0000256" key="6">
    <source>
        <dbReference type="ARBA" id="ARBA00023098"/>
    </source>
</evidence>
<dbReference type="GO" id="GO:0033818">
    <property type="term" value="F:beta-ketoacyl-acyl-carrier-protein synthase III activity"/>
    <property type="evidence" value="ECO:0007669"/>
    <property type="project" value="UniProtKB-EC"/>
</dbReference>
<dbReference type="Pfam" id="PF08545">
    <property type="entry name" value="ACP_syn_III"/>
    <property type="match status" value="1"/>
</dbReference>
<keyword evidence="9" id="KW-0511">Multifunctional enzyme</keyword>
<gene>
    <name evidence="9" type="primary">fabH</name>
    <name evidence="12" type="ORF">ACFQ4H_27355</name>
</gene>
<evidence type="ECO:0000313" key="13">
    <source>
        <dbReference type="Proteomes" id="UP001597260"/>
    </source>
</evidence>
<keyword evidence="13" id="KW-1185">Reference proteome</keyword>
<dbReference type="PANTHER" id="PTHR34069">
    <property type="entry name" value="3-OXOACYL-[ACYL-CARRIER-PROTEIN] SYNTHASE 3"/>
    <property type="match status" value="1"/>
</dbReference>
<comment type="function">
    <text evidence="9">Catalyzes the condensation reaction of fatty acid synthesis by the addition to an acyl acceptor of two carbons from malonyl-ACP. Catalyzes the first condensation reaction which initiates fatty acid synthesis and may therefore play a role in governing the total rate of fatty acid production. Possesses both acetoacetyl-ACP synthase and acetyl transacylase activities. Its substrate specificity determines the biosynthesis of branched-chain and/or straight-chain of fatty acids.</text>
</comment>
<evidence type="ECO:0000256" key="2">
    <source>
        <dbReference type="ARBA" id="ARBA00022490"/>
    </source>
</evidence>
<evidence type="ECO:0000256" key="4">
    <source>
        <dbReference type="ARBA" id="ARBA00022679"/>
    </source>
</evidence>
<feature type="region of interest" description="ACP-binding" evidence="9">
    <location>
        <begin position="252"/>
        <end position="256"/>
    </location>
</feature>
<dbReference type="InterPro" id="IPR013751">
    <property type="entry name" value="ACP_syn_III_N"/>
</dbReference>
<comment type="caution">
    <text evidence="12">The sequence shown here is derived from an EMBL/GenBank/DDBJ whole genome shotgun (WGS) entry which is preliminary data.</text>
</comment>
<organism evidence="12 13">
    <name type="scientific">Micromonospora sonneratiae</name>
    <dbReference type="NCBI Taxonomy" id="1184706"/>
    <lineage>
        <taxon>Bacteria</taxon>
        <taxon>Bacillati</taxon>
        <taxon>Actinomycetota</taxon>
        <taxon>Actinomycetes</taxon>
        <taxon>Micromonosporales</taxon>
        <taxon>Micromonosporaceae</taxon>
        <taxon>Micromonospora</taxon>
    </lineage>
</organism>
<comment type="domain">
    <text evidence="9">The last Arg residue of the ACP-binding site is essential for the weak association between ACP/AcpP and FabH.</text>
</comment>
<dbReference type="EC" id="2.3.1.180" evidence="9"/>
<comment type="pathway">
    <text evidence="9">Lipid metabolism; fatty acid biosynthesis.</text>
</comment>
<protein>
    <recommendedName>
        <fullName evidence="9">Beta-ketoacyl-[acyl-carrier-protein] synthase III</fullName>
        <shortName evidence="9">Beta-ketoacyl-ACP synthase III</shortName>
        <shortName evidence="9">KAS III</shortName>
        <ecNumber evidence="9">2.3.1.180</ecNumber>
    </recommendedName>
    <alternativeName>
        <fullName evidence="9">3-oxoacyl-[acyl-carrier-protein] synthase 3</fullName>
    </alternativeName>
    <alternativeName>
        <fullName evidence="9">3-oxoacyl-[acyl-carrier-protein] synthase III</fullName>
    </alternativeName>
</protein>
<evidence type="ECO:0000259" key="11">
    <source>
        <dbReference type="Pfam" id="PF08545"/>
    </source>
</evidence>
<dbReference type="PANTHER" id="PTHR34069:SF2">
    <property type="entry name" value="BETA-KETOACYL-[ACYL-CARRIER-PROTEIN] SYNTHASE III"/>
    <property type="match status" value="1"/>
</dbReference>
<feature type="domain" description="Beta-ketoacyl-[acyl-carrier-protein] synthase III N-terminal" evidence="11">
    <location>
        <begin position="106"/>
        <end position="186"/>
    </location>
</feature>
<dbReference type="InterPro" id="IPR004655">
    <property type="entry name" value="FabH"/>
</dbReference>
<accession>A0ABW3YLR4</accession>
<dbReference type="InterPro" id="IPR016039">
    <property type="entry name" value="Thiolase-like"/>
</dbReference>
<keyword evidence="8 9" id="KW-0012">Acyltransferase</keyword>
<proteinExistence type="inferred from homology"/>
<keyword evidence="6 9" id="KW-0443">Lipid metabolism</keyword>
<dbReference type="HAMAP" id="MF_01815">
    <property type="entry name" value="FabH"/>
    <property type="match status" value="1"/>
</dbReference>
<dbReference type="InterPro" id="IPR013747">
    <property type="entry name" value="ACP_syn_III_C"/>
</dbReference>
<evidence type="ECO:0000256" key="9">
    <source>
        <dbReference type="HAMAP-Rule" id="MF_01815"/>
    </source>
</evidence>
<keyword evidence="2 9" id="KW-0963">Cytoplasm</keyword>
<evidence type="ECO:0000256" key="8">
    <source>
        <dbReference type="ARBA" id="ARBA00023315"/>
    </source>
</evidence>
<keyword evidence="3 9" id="KW-0444">Lipid biosynthesis</keyword>
<keyword evidence="5 9" id="KW-0276">Fatty acid metabolism</keyword>
<dbReference type="Pfam" id="PF08541">
    <property type="entry name" value="ACP_syn_III_C"/>
    <property type="match status" value="1"/>
</dbReference>
<feature type="domain" description="Beta-ketoacyl-[acyl-carrier-protein] synthase III C-terminal" evidence="10">
    <location>
        <begin position="236"/>
        <end position="324"/>
    </location>
</feature>
<dbReference type="NCBIfam" id="TIGR00747">
    <property type="entry name" value="fabH"/>
    <property type="match status" value="1"/>
</dbReference>
<reference evidence="13" key="1">
    <citation type="journal article" date="2019" name="Int. J. Syst. Evol. Microbiol.">
        <title>The Global Catalogue of Microorganisms (GCM) 10K type strain sequencing project: providing services to taxonomists for standard genome sequencing and annotation.</title>
        <authorList>
            <consortium name="The Broad Institute Genomics Platform"/>
            <consortium name="The Broad Institute Genome Sequencing Center for Infectious Disease"/>
            <person name="Wu L."/>
            <person name="Ma J."/>
        </authorList>
    </citation>
    <scope>NUCLEOTIDE SEQUENCE [LARGE SCALE GENOMIC DNA]</scope>
    <source>
        <strain evidence="13">JCM 31037</strain>
    </source>
</reference>
<comment type="subcellular location">
    <subcellularLocation>
        <location evidence="9">Cytoplasm</location>
    </subcellularLocation>
</comment>
<evidence type="ECO:0000256" key="7">
    <source>
        <dbReference type="ARBA" id="ARBA00023160"/>
    </source>
</evidence>
<evidence type="ECO:0000259" key="10">
    <source>
        <dbReference type="Pfam" id="PF08541"/>
    </source>
</evidence>
<dbReference type="RefSeq" id="WP_377576047.1">
    <property type="nucleotide sequence ID" value="NZ_JBHTMP010000058.1"/>
</dbReference>
<dbReference type="CDD" id="cd00830">
    <property type="entry name" value="KAS_III"/>
    <property type="match status" value="1"/>
</dbReference>
<feature type="active site" evidence="9">
    <location>
        <position position="112"/>
    </location>
</feature>
<feature type="active site" evidence="9">
    <location>
        <position position="251"/>
    </location>
</feature>
<evidence type="ECO:0000256" key="5">
    <source>
        <dbReference type="ARBA" id="ARBA00022832"/>
    </source>
</evidence>
<dbReference type="NCBIfam" id="NF006829">
    <property type="entry name" value="PRK09352.1"/>
    <property type="match status" value="1"/>
</dbReference>